<organism evidence="4 5">
    <name type="scientific">Pigmentiphaga humi</name>
    <dbReference type="NCBI Taxonomy" id="2478468"/>
    <lineage>
        <taxon>Bacteria</taxon>
        <taxon>Pseudomonadati</taxon>
        <taxon>Pseudomonadota</taxon>
        <taxon>Betaproteobacteria</taxon>
        <taxon>Burkholderiales</taxon>
        <taxon>Alcaligenaceae</taxon>
        <taxon>Pigmentiphaga</taxon>
    </lineage>
</organism>
<keyword evidence="4" id="KW-0436">Ligase</keyword>
<dbReference type="GO" id="GO:0051116">
    <property type="term" value="F:cobaltochelatase activity"/>
    <property type="evidence" value="ECO:0007669"/>
    <property type="project" value="UniProtKB-EC"/>
</dbReference>
<feature type="region of interest" description="Disordered" evidence="2">
    <location>
        <begin position="198"/>
        <end position="240"/>
    </location>
</feature>
<evidence type="ECO:0000256" key="2">
    <source>
        <dbReference type="SAM" id="MobiDB-lite"/>
    </source>
</evidence>
<dbReference type="Proteomes" id="UP000277294">
    <property type="component" value="Unassembled WGS sequence"/>
</dbReference>
<sequence>MREEAAPAAEAAWSEAWLRAYAGAACPEPVGIPVAANVSPGARHRARADSAAAWRRWHEPAARQDLPAEQLPWYAVLERARVETLASRHLPGMASNLASAPELGPGMAELAWLYAAARHALGGGNEARLLELLGGLAPDEPARKRRWPWRVDKARLPARPGDAAIAAVLRQAHGSLEDGARFASLVEPLTRALAASFPQAGQEESLPGEPRQGESAAPRPDAEGAELPAPPEAAAAGAGAAQSLARSYPDYRIYHAGWDEQGPASAWLEPRDAAGLARLQTVDRAGVRRLAQRLQRLLQAARQRHWDTEQEAGRLDSRRLSRLAVPNGGQRVFRVESAARVPEACVTLLVDQSGSMRGQRLLMAALAIDMAVQTLEACGLACEVLGYTTCFGPDNPVERRWREHGAAAHPGRLNAVRHIVYKSAAQSWRRARTGLGLLLREGFGHENVDGEALHWAASRLAARPEQRKVLLVLSDGAPYDAATVAVQGRGLLEDHLRAVIARIEDSPLQLAAIGMGHDVGRYYRRSASVHEPERVAQVLFERLAQLLVPAEAGHSPSLGRHL</sequence>
<name>A0A3P4B4G4_9BURK</name>
<dbReference type="PIRSF" id="PIRSF031715">
    <property type="entry name" value="Cob_chel_CobT"/>
    <property type="match status" value="1"/>
</dbReference>
<dbReference type="Pfam" id="PF11775">
    <property type="entry name" value="CobT_C"/>
    <property type="match status" value="1"/>
</dbReference>
<evidence type="ECO:0000313" key="4">
    <source>
        <dbReference type="EMBL" id="VCU70045.1"/>
    </source>
</evidence>
<dbReference type="InterPro" id="IPR036465">
    <property type="entry name" value="vWFA_dom_sf"/>
</dbReference>
<gene>
    <name evidence="4" type="primary">cobT</name>
    <name evidence="4" type="ORF">PIGHUM_02112</name>
</gene>
<dbReference type="InterPro" id="IPR006538">
    <property type="entry name" value="CobT"/>
</dbReference>
<protein>
    <submittedName>
        <fullName evidence="4">Aerobic cobaltochelatase subunit CobT</fullName>
        <ecNumber evidence="4">6.6.1.2</ecNumber>
    </submittedName>
</protein>
<evidence type="ECO:0000259" key="3">
    <source>
        <dbReference type="PROSITE" id="PS50234"/>
    </source>
</evidence>
<keyword evidence="1" id="KW-0175">Coiled coil</keyword>
<dbReference type="InterPro" id="IPR051928">
    <property type="entry name" value="NorD/CobT"/>
</dbReference>
<dbReference type="OrthoDB" id="6395027at2"/>
<keyword evidence="5" id="KW-1185">Reference proteome</keyword>
<reference evidence="4 5" key="1">
    <citation type="submission" date="2018-10" db="EMBL/GenBank/DDBJ databases">
        <authorList>
            <person name="Criscuolo A."/>
        </authorList>
    </citation>
    <scope>NUCLEOTIDE SEQUENCE [LARGE SCALE GENOMIC DNA]</scope>
    <source>
        <strain evidence="4">DnA1</strain>
    </source>
</reference>
<dbReference type="AlphaFoldDB" id="A0A3P4B4G4"/>
<feature type="domain" description="VWFA" evidence="3">
    <location>
        <begin position="345"/>
        <end position="562"/>
    </location>
</feature>
<dbReference type="GO" id="GO:0009236">
    <property type="term" value="P:cobalamin biosynthetic process"/>
    <property type="evidence" value="ECO:0007669"/>
    <property type="project" value="InterPro"/>
</dbReference>
<accession>A0A3P4B4G4</accession>
<dbReference type="Gene3D" id="3.40.50.410">
    <property type="entry name" value="von Willebrand factor, type A domain"/>
    <property type="match status" value="1"/>
</dbReference>
<dbReference type="SUPFAM" id="SSF53300">
    <property type="entry name" value="vWA-like"/>
    <property type="match status" value="1"/>
</dbReference>
<dbReference type="InterPro" id="IPR025861">
    <property type="entry name" value="CobT_VWA_dom"/>
</dbReference>
<dbReference type="PANTHER" id="PTHR41248">
    <property type="entry name" value="NORD PROTEIN"/>
    <property type="match status" value="1"/>
</dbReference>
<dbReference type="PANTHER" id="PTHR41248:SF1">
    <property type="entry name" value="NORD PROTEIN"/>
    <property type="match status" value="1"/>
</dbReference>
<evidence type="ECO:0000256" key="1">
    <source>
        <dbReference type="SAM" id="Coils"/>
    </source>
</evidence>
<dbReference type="PROSITE" id="PS50234">
    <property type="entry name" value="VWFA"/>
    <property type="match status" value="1"/>
</dbReference>
<evidence type="ECO:0000313" key="5">
    <source>
        <dbReference type="Proteomes" id="UP000277294"/>
    </source>
</evidence>
<dbReference type="RefSeq" id="WP_124079563.1">
    <property type="nucleotide sequence ID" value="NZ_UWPJ01000017.1"/>
</dbReference>
<dbReference type="EMBL" id="UWPJ01000017">
    <property type="protein sequence ID" value="VCU70045.1"/>
    <property type="molecule type" value="Genomic_DNA"/>
</dbReference>
<proteinExistence type="predicted"/>
<dbReference type="InterPro" id="IPR002035">
    <property type="entry name" value="VWF_A"/>
</dbReference>
<dbReference type="EC" id="6.6.1.2" evidence="4"/>
<feature type="coiled-coil region" evidence="1">
    <location>
        <begin position="284"/>
        <end position="311"/>
    </location>
</feature>